<protein>
    <submittedName>
        <fullName evidence="2">Uncharacterized protein</fullName>
    </submittedName>
</protein>
<dbReference type="Proteomes" id="UP000735302">
    <property type="component" value="Unassembled WGS sequence"/>
</dbReference>
<accession>A0AAV4CNJ9</accession>
<dbReference type="AlphaFoldDB" id="A0AAV4CNJ9"/>
<proteinExistence type="predicted"/>
<keyword evidence="3" id="KW-1185">Reference proteome</keyword>
<sequence length="92" mass="10339">MQLRIRKKCLRSLYIASPQQGDLKRSGEGAGGGARTRDRRVPTDLRADSLAIEPNAAGLKTTKSQRSFNNIYFERIFNSILRRTLSKLNSSN</sequence>
<feature type="region of interest" description="Disordered" evidence="1">
    <location>
        <begin position="20"/>
        <end position="42"/>
    </location>
</feature>
<evidence type="ECO:0000313" key="2">
    <source>
        <dbReference type="EMBL" id="GFO33440.1"/>
    </source>
</evidence>
<reference evidence="2 3" key="1">
    <citation type="journal article" date="2021" name="Elife">
        <title>Chloroplast acquisition without the gene transfer in kleptoplastic sea slugs, Plakobranchus ocellatus.</title>
        <authorList>
            <person name="Maeda T."/>
            <person name="Takahashi S."/>
            <person name="Yoshida T."/>
            <person name="Shimamura S."/>
            <person name="Takaki Y."/>
            <person name="Nagai Y."/>
            <person name="Toyoda A."/>
            <person name="Suzuki Y."/>
            <person name="Arimoto A."/>
            <person name="Ishii H."/>
            <person name="Satoh N."/>
            <person name="Nishiyama T."/>
            <person name="Hasebe M."/>
            <person name="Maruyama T."/>
            <person name="Minagawa J."/>
            <person name="Obokata J."/>
            <person name="Shigenobu S."/>
        </authorList>
    </citation>
    <scope>NUCLEOTIDE SEQUENCE [LARGE SCALE GENOMIC DNA]</scope>
</reference>
<dbReference type="EMBL" id="BLXT01006771">
    <property type="protein sequence ID" value="GFO33440.1"/>
    <property type="molecule type" value="Genomic_DNA"/>
</dbReference>
<name>A0AAV4CNJ9_9GAST</name>
<organism evidence="2 3">
    <name type="scientific">Plakobranchus ocellatus</name>
    <dbReference type="NCBI Taxonomy" id="259542"/>
    <lineage>
        <taxon>Eukaryota</taxon>
        <taxon>Metazoa</taxon>
        <taxon>Spiralia</taxon>
        <taxon>Lophotrochozoa</taxon>
        <taxon>Mollusca</taxon>
        <taxon>Gastropoda</taxon>
        <taxon>Heterobranchia</taxon>
        <taxon>Euthyneura</taxon>
        <taxon>Panpulmonata</taxon>
        <taxon>Sacoglossa</taxon>
        <taxon>Placobranchoidea</taxon>
        <taxon>Plakobranchidae</taxon>
        <taxon>Plakobranchus</taxon>
    </lineage>
</organism>
<gene>
    <name evidence="2" type="ORF">PoB_005994500</name>
</gene>
<evidence type="ECO:0000313" key="3">
    <source>
        <dbReference type="Proteomes" id="UP000735302"/>
    </source>
</evidence>
<evidence type="ECO:0000256" key="1">
    <source>
        <dbReference type="SAM" id="MobiDB-lite"/>
    </source>
</evidence>
<comment type="caution">
    <text evidence="2">The sequence shown here is derived from an EMBL/GenBank/DDBJ whole genome shotgun (WGS) entry which is preliminary data.</text>
</comment>